<dbReference type="PROSITE" id="PS50109">
    <property type="entry name" value="HIS_KIN"/>
    <property type="match status" value="1"/>
</dbReference>
<evidence type="ECO:0000256" key="3">
    <source>
        <dbReference type="ARBA" id="ARBA00022553"/>
    </source>
</evidence>
<dbReference type="Pfam" id="PF00512">
    <property type="entry name" value="HisKA"/>
    <property type="match status" value="1"/>
</dbReference>
<evidence type="ECO:0000313" key="13">
    <source>
        <dbReference type="EMBL" id="GEN35130.1"/>
    </source>
</evidence>
<dbReference type="InterPro" id="IPR035965">
    <property type="entry name" value="PAS-like_dom_sf"/>
</dbReference>
<organism evidence="13 14">
    <name type="scientific">Aneurinibacillus danicus</name>
    <dbReference type="NCBI Taxonomy" id="267746"/>
    <lineage>
        <taxon>Bacteria</taxon>
        <taxon>Bacillati</taxon>
        <taxon>Bacillota</taxon>
        <taxon>Bacilli</taxon>
        <taxon>Bacillales</taxon>
        <taxon>Paenibacillaceae</taxon>
        <taxon>Aneurinibacillus group</taxon>
        <taxon>Aneurinibacillus</taxon>
    </lineage>
</organism>
<comment type="caution">
    <text evidence="13">The sequence shown here is derived from an EMBL/GenBank/DDBJ whole genome shotgun (WGS) entry which is preliminary data.</text>
</comment>
<dbReference type="CDD" id="cd00082">
    <property type="entry name" value="HisKA"/>
    <property type="match status" value="1"/>
</dbReference>
<dbReference type="InterPro" id="IPR003661">
    <property type="entry name" value="HisK_dim/P_dom"/>
</dbReference>
<dbReference type="NCBIfam" id="TIGR00229">
    <property type="entry name" value="sensory_box"/>
    <property type="match status" value="1"/>
</dbReference>
<protein>
    <recommendedName>
        <fullName evidence="2">histidine kinase</fullName>
        <ecNumber evidence="2">2.7.13.3</ecNumber>
    </recommendedName>
</protein>
<evidence type="ECO:0000256" key="8">
    <source>
        <dbReference type="ARBA" id="ARBA00023012"/>
    </source>
</evidence>
<keyword evidence="9" id="KW-0472">Membrane</keyword>
<keyword evidence="3" id="KW-0597">Phosphoprotein</keyword>
<dbReference type="Gene3D" id="3.30.450.20">
    <property type="entry name" value="PAS domain"/>
    <property type="match status" value="1"/>
</dbReference>
<dbReference type="InterPro" id="IPR005467">
    <property type="entry name" value="His_kinase_dom"/>
</dbReference>
<dbReference type="PANTHER" id="PTHR43065">
    <property type="entry name" value="SENSOR HISTIDINE KINASE"/>
    <property type="match status" value="1"/>
</dbReference>
<dbReference type="SMART" id="SM00388">
    <property type="entry name" value="HisKA"/>
    <property type="match status" value="1"/>
</dbReference>
<dbReference type="Proteomes" id="UP000321157">
    <property type="component" value="Unassembled WGS sequence"/>
</dbReference>
<dbReference type="InterPro" id="IPR003594">
    <property type="entry name" value="HATPase_dom"/>
</dbReference>
<evidence type="ECO:0000259" key="12">
    <source>
        <dbReference type="PROSITE" id="PS50113"/>
    </source>
</evidence>
<name>A0A511V8D4_9BACL</name>
<evidence type="ECO:0000256" key="9">
    <source>
        <dbReference type="SAM" id="Phobius"/>
    </source>
</evidence>
<evidence type="ECO:0000313" key="14">
    <source>
        <dbReference type="Proteomes" id="UP000321157"/>
    </source>
</evidence>
<dbReference type="GO" id="GO:0005524">
    <property type="term" value="F:ATP binding"/>
    <property type="evidence" value="ECO:0007669"/>
    <property type="project" value="UniProtKB-KW"/>
</dbReference>
<dbReference type="PANTHER" id="PTHR43065:SF34">
    <property type="entry name" value="SPORULATION KINASE A"/>
    <property type="match status" value="1"/>
</dbReference>
<dbReference type="PRINTS" id="PR00344">
    <property type="entry name" value="BCTRLSENSOR"/>
</dbReference>
<dbReference type="PROSITE" id="PS50112">
    <property type="entry name" value="PAS"/>
    <property type="match status" value="1"/>
</dbReference>
<dbReference type="Gene3D" id="1.10.287.130">
    <property type="match status" value="1"/>
</dbReference>
<dbReference type="EMBL" id="BJXX01000117">
    <property type="protein sequence ID" value="GEN35130.1"/>
    <property type="molecule type" value="Genomic_DNA"/>
</dbReference>
<keyword evidence="7" id="KW-0067">ATP-binding</keyword>
<evidence type="ECO:0000256" key="4">
    <source>
        <dbReference type="ARBA" id="ARBA00022679"/>
    </source>
</evidence>
<dbReference type="InterPro" id="IPR013767">
    <property type="entry name" value="PAS_fold"/>
</dbReference>
<dbReference type="SUPFAM" id="SSF47384">
    <property type="entry name" value="Homodimeric domain of signal transducing histidine kinase"/>
    <property type="match status" value="1"/>
</dbReference>
<evidence type="ECO:0000256" key="2">
    <source>
        <dbReference type="ARBA" id="ARBA00012438"/>
    </source>
</evidence>
<keyword evidence="4" id="KW-0808">Transferase</keyword>
<sequence length="412" mass="46774">MSDKFIMEILDQSANTYLINVTKALIFTFITGIVLYIVIRRDVISSHLSKQALEEKEKQLRESEQLYRRLVELSPDMILVHQEGKCLFINTSGARMLGYDDPQELIGQSLFDYIHPDYHEGVKQRIQKMMKENISAEPVEEKLIHRDGSILDVDVAVTPIQYNKQPAIMGVIRDITDRKKTEDALRKADTLSIAGSLAAGVAHEIRNPLTVLKGFIQLFNQEGDTHFPYSKIMLSEVDRIELIISDFLMLAKPQHVRFSKNSLQEIVQHTINLFETQAIMKNVRIIPNYGPDLPQVDCEANQLKQVFINILKNALEAMPQGGNIHVRVLRKDEKHMLVRFSDQGVGISPEKIQRLGEPFYTTKEKGTGLGLMVSYNIIKNHKGYIEAYSEPGVGTTFDIILPISSQQKAAEE</sequence>
<dbReference type="InterPro" id="IPR001610">
    <property type="entry name" value="PAC"/>
</dbReference>
<dbReference type="GO" id="GO:0006355">
    <property type="term" value="P:regulation of DNA-templated transcription"/>
    <property type="evidence" value="ECO:0007669"/>
    <property type="project" value="InterPro"/>
</dbReference>
<dbReference type="CDD" id="cd00130">
    <property type="entry name" value="PAS"/>
    <property type="match status" value="1"/>
</dbReference>
<evidence type="ECO:0000256" key="1">
    <source>
        <dbReference type="ARBA" id="ARBA00000085"/>
    </source>
</evidence>
<reference evidence="13 14" key="1">
    <citation type="submission" date="2019-07" db="EMBL/GenBank/DDBJ databases">
        <title>Whole genome shotgun sequence of Aneurinibacillus danicus NBRC 102444.</title>
        <authorList>
            <person name="Hosoyama A."/>
            <person name="Uohara A."/>
            <person name="Ohji S."/>
            <person name="Ichikawa N."/>
        </authorList>
    </citation>
    <scope>NUCLEOTIDE SEQUENCE [LARGE SCALE GENOMIC DNA]</scope>
    <source>
        <strain evidence="13 14">NBRC 102444</strain>
    </source>
</reference>
<keyword evidence="8" id="KW-0902">Two-component regulatory system</keyword>
<keyword evidence="9" id="KW-0812">Transmembrane</keyword>
<keyword evidence="14" id="KW-1185">Reference proteome</keyword>
<keyword evidence="5" id="KW-0547">Nucleotide-binding</keyword>
<dbReference type="GO" id="GO:0000155">
    <property type="term" value="F:phosphorelay sensor kinase activity"/>
    <property type="evidence" value="ECO:0007669"/>
    <property type="project" value="InterPro"/>
</dbReference>
<keyword evidence="9" id="KW-1133">Transmembrane helix</keyword>
<dbReference type="InterPro" id="IPR000700">
    <property type="entry name" value="PAS-assoc_C"/>
</dbReference>
<feature type="domain" description="PAS" evidence="11">
    <location>
        <begin position="63"/>
        <end position="133"/>
    </location>
</feature>
<evidence type="ECO:0000256" key="6">
    <source>
        <dbReference type="ARBA" id="ARBA00022777"/>
    </source>
</evidence>
<accession>A0A511V8D4</accession>
<dbReference type="SUPFAM" id="SSF55785">
    <property type="entry name" value="PYP-like sensor domain (PAS domain)"/>
    <property type="match status" value="1"/>
</dbReference>
<dbReference type="InterPro" id="IPR036097">
    <property type="entry name" value="HisK_dim/P_sf"/>
</dbReference>
<dbReference type="InterPro" id="IPR004358">
    <property type="entry name" value="Sig_transdc_His_kin-like_C"/>
</dbReference>
<dbReference type="InterPro" id="IPR000014">
    <property type="entry name" value="PAS"/>
</dbReference>
<dbReference type="SMART" id="SM00086">
    <property type="entry name" value="PAC"/>
    <property type="match status" value="1"/>
</dbReference>
<dbReference type="SMART" id="SM00387">
    <property type="entry name" value="HATPase_c"/>
    <property type="match status" value="1"/>
</dbReference>
<proteinExistence type="predicted"/>
<gene>
    <name evidence="13" type="ORF">ADA01nite_25900</name>
</gene>
<feature type="domain" description="Histidine kinase" evidence="10">
    <location>
        <begin position="200"/>
        <end position="405"/>
    </location>
</feature>
<dbReference type="Gene3D" id="3.30.565.10">
    <property type="entry name" value="Histidine kinase-like ATPase, C-terminal domain"/>
    <property type="match status" value="1"/>
</dbReference>
<dbReference type="EC" id="2.7.13.3" evidence="2"/>
<keyword evidence="6" id="KW-0418">Kinase</keyword>
<comment type="catalytic activity">
    <reaction evidence="1">
        <text>ATP + protein L-histidine = ADP + protein N-phospho-L-histidine.</text>
        <dbReference type="EC" id="2.7.13.3"/>
    </reaction>
</comment>
<dbReference type="Pfam" id="PF02518">
    <property type="entry name" value="HATPase_c"/>
    <property type="match status" value="1"/>
</dbReference>
<dbReference type="PROSITE" id="PS50113">
    <property type="entry name" value="PAC"/>
    <property type="match status" value="1"/>
</dbReference>
<evidence type="ECO:0000259" key="11">
    <source>
        <dbReference type="PROSITE" id="PS50112"/>
    </source>
</evidence>
<dbReference type="AlphaFoldDB" id="A0A511V8D4"/>
<dbReference type="Pfam" id="PF00989">
    <property type="entry name" value="PAS"/>
    <property type="match status" value="1"/>
</dbReference>
<dbReference type="SMART" id="SM00091">
    <property type="entry name" value="PAS"/>
    <property type="match status" value="1"/>
</dbReference>
<evidence type="ECO:0000259" key="10">
    <source>
        <dbReference type="PROSITE" id="PS50109"/>
    </source>
</evidence>
<evidence type="ECO:0000256" key="7">
    <source>
        <dbReference type="ARBA" id="ARBA00022840"/>
    </source>
</evidence>
<dbReference type="SUPFAM" id="SSF55874">
    <property type="entry name" value="ATPase domain of HSP90 chaperone/DNA topoisomerase II/histidine kinase"/>
    <property type="match status" value="1"/>
</dbReference>
<dbReference type="InterPro" id="IPR036890">
    <property type="entry name" value="HATPase_C_sf"/>
</dbReference>
<evidence type="ECO:0000256" key="5">
    <source>
        <dbReference type="ARBA" id="ARBA00022741"/>
    </source>
</evidence>
<feature type="transmembrane region" description="Helical" evidence="9">
    <location>
        <begin position="17"/>
        <end position="39"/>
    </location>
</feature>
<feature type="domain" description="PAC" evidence="12">
    <location>
        <begin position="137"/>
        <end position="187"/>
    </location>
</feature>